<accession>A0ABS5A3Q7</accession>
<evidence type="ECO:0000256" key="2">
    <source>
        <dbReference type="ARBA" id="ARBA00023125"/>
    </source>
</evidence>
<dbReference type="Pfam" id="PF12833">
    <property type="entry name" value="HTH_18"/>
    <property type="match status" value="1"/>
</dbReference>
<keyword evidence="2" id="KW-0238">DNA-binding</keyword>
<protein>
    <submittedName>
        <fullName evidence="5">AraC family transcriptional regulator</fullName>
    </submittedName>
</protein>
<dbReference type="PROSITE" id="PS01124">
    <property type="entry name" value="HTH_ARAC_FAMILY_2"/>
    <property type="match status" value="1"/>
</dbReference>
<dbReference type="Gene3D" id="1.10.10.60">
    <property type="entry name" value="Homeodomain-like"/>
    <property type="match status" value="2"/>
</dbReference>
<dbReference type="InterPro" id="IPR050204">
    <property type="entry name" value="AraC_XylS_family_regulators"/>
</dbReference>
<evidence type="ECO:0000313" key="5">
    <source>
        <dbReference type="EMBL" id="MBP2471209.1"/>
    </source>
</evidence>
<reference evidence="5 6" key="1">
    <citation type="submission" date="2021-03" db="EMBL/GenBank/DDBJ databases">
        <title>Sequencing the genomes of 1000 actinobacteria strains.</title>
        <authorList>
            <person name="Klenk H.-P."/>
        </authorList>
    </citation>
    <scope>NUCLEOTIDE SEQUENCE [LARGE SCALE GENOMIC DNA]</scope>
    <source>
        <strain evidence="5 6">DSM 44580</strain>
    </source>
</reference>
<dbReference type="EMBL" id="JAGIOO010000001">
    <property type="protein sequence ID" value="MBP2471209.1"/>
    <property type="molecule type" value="Genomic_DNA"/>
</dbReference>
<evidence type="ECO:0000259" key="4">
    <source>
        <dbReference type="PROSITE" id="PS01124"/>
    </source>
</evidence>
<keyword evidence="6" id="KW-1185">Reference proteome</keyword>
<sequence length="287" mass="31004">MFDTADFDLAPYAGLDVSASVRHTYRSWQDSGWRSLLVQCFEHAPEVEALPMPGVADLHLVLCVAGDVDLRTSDRGRRRWVPGSLDLLVPGRATERGYRSRSPLRTVQVHIPSATVRATAAQLGGAEPDFEALSAAVAAGDPLVEHLVRALPAARGADDLYAETAAAFLTTHLLNARPPASGPEHAAVRAATALMRERLAEPLTLAVLAAEVHLSAYHFIRVFRDATGVTPHRYLAGLRIEHARRLLTSSTLTLEQIAARCGFASPGALSTAFHRQLGVRPSAYRNN</sequence>
<name>A0ABS5A3Q7_9PSEU</name>
<evidence type="ECO:0000256" key="3">
    <source>
        <dbReference type="ARBA" id="ARBA00023163"/>
    </source>
</evidence>
<dbReference type="RefSeq" id="WP_086782483.1">
    <property type="nucleotide sequence ID" value="NZ_JAGIOO010000001.1"/>
</dbReference>
<evidence type="ECO:0000256" key="1">
    <source>
        <dbReference type="ARBA" id="ARBA00023015"/>
    </source>
</evidence>
<dbReference type="SMART" id="SM00342">
    <property type="entry name" value="HTH_ARAC"/>
    <property type="match status" value="1"/>
</dbReference>
<comment type="caution">
    <text evidence="5">The sequence shown here is derived from an EMBL/GenBank/DDBJ whole genome shotgun (WGS) entry which is preliminary data.</text>
</comment>
<dbReference type="InterPro" id="IPR009057">
    <property type="entry name" value="Homeodomain-like_sf"/>
</dbReference>
<dbReference type="PANTHER" id="PTHR46796">
    <property type="entry name" value="HTH-TYPE TRANSCRIPTIONAL ACTIVATOR RHAS-RELATED"/>
    <property type="match status" value="1"/>
</dbReference>
<organism evidence="5 6">
    <name type="scientific">Crossiella equi</name>
    <dbReference type="NCBI Taxonomy" id="130796"/>
    <lineage>
        <taxon>Bacteria</taxon>
        <taxon>Bacillati</taxon>
        <taxon>Actinomycetota</taxon>
        <taxon>Actinomycetes</taxon>
        <taxon>Pseudonocardiales</taxon>
        <taxon>Pseudonocardiaceae</taxon>
        <taxon>Crossiella</taxon>
    </lineage>
</organism>
<keyword evidence="3" id="KW-0804">Transcription</keyword>
<dbReference type="SUPFAM" id="SSF46689">
    <property type="entry name" value="Homeodomain-like"/>
    <property type="match status" value="2"/>
</dbReference>
<dbReference type="Proteomes" id="UP001519363">
    <property type="component" value="Unassembled WGS sequence"/>
</dbReference>
<keyword evidence="1" id="KW-0805">Transcription regulation</keyword>
<dbReference type="InterPro" id="IPR018060">
    <property type="entry name" value="HTH_AraC"/>
</dbReference>
<dbReference type="PANTHER" id="PTHR46796:SF6">
    <property type="entry name" value="ARAC SUBFAMILY"/>
    <property type="match status" value="1"/>
</dbReference>
<evidence type="ECO:0000313" key="6">
    <source>
        <dbReference type="Proteomes" id="UP001519363"/>
    </source>
</evidence>
<proteinExistence type="predicted"/>
<gene>
    <name evidence="5" type="ORF">JOF53_000081</name>
</gene>
<feature type="domain" description="HTH araC/xylS-type" evidence="4">
    <location>
        <begin position="189"/>
        <end position="287"/>
    </location>
</feature>